<dbReference type="InterPro" id="IPR050834">
    <property type="entry name" value="Glycosyltransf_2"/>
</dbReference>
<sequence length="84" mass="9476">MKISVYITSYNKIQYIEQSINSVLSQTLKPFEIVIIDDASQDGSQEVIKSYASQYPDLIFPVFNEKNIGIARCRNKALSLITGD</sequence>
<feature type="domain" description="Glycosyltransferase 2-like" evidence="1">
    <location>
        <begin position="4"/>
        <end position="84"/>
    </location>
</feature>
<proteinExistence type="predicted"/>
<dbReference type="PANTHER" id="PTHR43685">
    <property type="entry name" value="GLYCOSYLTRANSFERASE"/>
    <property type="match status" value="1"/>
</dbReference>
<dbReference type="Pfam" id="PF00535">
    <property type="entry name" value="Glycos_transf_2"/>
    <property type="match status" value="1"/>
</dbReference>
<organism evidence="2">
    <name type="scientific">marine metagenome</name>
    <dbReference type="NCBI Taxonomy" id="408172"/>
    <lineage>
        <taxon>unclassified sequences</taxon>
        <taxon>metagenomes</taxon>
        <taxon>ecological metagenomes</taxon>
    </lineage>
</organism>
<evidence type="ECO:0000259" key="1">
    <source>
        <dbReference type="Pfam" id="PF00535"/>
    </source>
</evidence>
<dbReference type="CDD" id="cd00761">
    <property type="entry name" value="Glyco_tranf_GTA_type"/>
    <property type="match status" value="1"/>
</dbReference>
<dbReference type="SUPFAM" id="SSF53448">
    <property type="entry name" value="Nucleotide-diphospho-sugar transferases"/>
    <property type="match status" value="1"/>
</dbReference>
<feature type="non-terminal residue" evidence="2">
    <location>
        <position position="84"/>
    </location>
</feature>
<evidence type="ECO:0000313" key="2">
    <source>
        <dbReference type="EMBL" id="SVE64910.1"/>
    </source>
</evidence>
<dbReference type="InterPro" id="IPR029044">
    <property type="entry name" value="Nucleotide-diphossugar_trans"/>
</dbReference>
<dbReference type="AlphaFoldDB" id="A0A383F870"/>
<dbReference type="InterPro" id="IPR001173">
    <property type="entry name" value="Glyco_trans_2-like"/>
</dbReference>
<dbReference type="EMBL" id="UINC01232092">
    <property type="protein sequence ID" value="SVE64910.1"/>
    <property type="molecule type" value="Genomic_DNA"/>
</dbReference>
<protein>
    <recommendedName>
        <fullName evidence="1">Glycosyltransferase 2-like domain-containing protein</fullName>
    </recommendedName>
</protein>
<gene>
    <name evidence="2" type="ORF">METZ01_LOCUS517764</name>
</gene>
<name>A0A383F870_9ZZZZ</name>
<dbReference type="Gene3D" id="3.90.550.10">
    <property type="entry name" value="Spore Coat Polysaccharide Biosynthesis Protein SpsA, Chain A"/>
    <property type="match status" value="1"/>
</dbReference>
<dbReference type="PANTHER" id="PTHR43685:SF2">
    <property type="entry name" value="GLYCOSYLTRANSFERASE 2-LIKE DOMAIN-CONTAINING PROTEIN"/>
    <property type="match status" value="1"/>
</dbReference>
<accession>A0A383F870</accession>
<reference evidence="2" key="1">
    <citation type="submission" date="2018-05" db="EMBL/GenBank/DDBJ databases">
        <authorList>
            <person name="Lanie J.A."/>
            <person name="Ng W.-L."/>
            <person name="Kazmierczak K.M."/>
            <person name="Andrzejewski T.M."/>
            <person name="Davidsen T.M."/>
            <person name="Wayne K.J."/>
            <person name="Tettelin H."/>
            <person name="Glass J.I."/>
            <person name="Rusch D."/>
            <person name="Podicherti R."/>
            <person name="Tsui H.-C.T."/>
            <person name="Winkler M.E."/>
        </authorList>
    </citation>
    <scope>NUCLEOTIDE SEQUENCE</scope>
</reference>